<proteinExistence type="predicted"/>
<protein>
    <submittedName>
        <fullName evidence="2">Uncharacterized protein</fullName>
    </submittedName>
</protein>
<evidence type="ECO:0000313" key="3">
    <source>
        <dbReference type="Proteomes" id="UP001177003"/>
    </source>
</evidence>
<organism evidence="2 3">
    <name type="scientific">Lactuca saligna</name>
    <name type="common">Willowleaf lettuce</name>
    <dbReference type="NCBI Taxonomy" id="75948"/>
    <lineage>
        <taxon>Eukaryota</taxon>
        <taxon>Viridiplantae</taxon>
        <taxon>Streptophyta</taxon>
        <taxon>Embryophyta</taxon>
        <taxon>Tracheophyta</taxon>
        <taxon>Spermatophyta</taxon>
        <taxon>Magnoliopsida</taxon>
        <taxon>eudicotyledons</taxon>
        <taxon>Gunneridae</taxon>
        <taxon>Pentapetalae</taxon>
        <taxon>asterids</taxon>
        <taxon>campanulids</taxon>
        <taxon>Asterales</taxon>
        <taxon>Asteraceae</taxon>
        <taxon>Cichorioideae</taxon>
        <taxon>Cichorieae</taxon>
        <taxon>Lactucinae</taxon>
        <taxon>Lactuca</taxon>
    </lineage>
</organism>
<evidence type="ECO:0000313" key="2">
    <source>
        <dbReference type="EMBL" id="CAI9282985.1"/>
    </source>
</evidence>
<evidence type="ECO:0000256" key="1">
    <source>
        <dbReference type="SAM" id="Coils"/>
    </source>
</evidence>
<reference evidence="2" key="1">
    <citation type="submission" date="2023-04" db="EMBL/GenBank/DDBJ databases">
        <authorList>
            <person name="Vijverberg K."/>
            <person name="Xiong W."/>
            <person name="Schranz E."/>
        </authorList>
    </citation>
    <scope>NUCLEOTIDE SEQUENCE</scope>
</reference>
<keyword evidence="1" id="KW-0175">Coiled coil</keyword>
<dbReference type="EMBL" id="OX465080">
    <property type="protein sequence ID" value="CAI9282985.1"/>
    <property type="molecule type" value="Genomic_DNA"/>
</dbReference>
<keyword evidence="3" id="KW-1185">Reference proteome</keyword>
<feature type="coiled-coil region" evidence="1">
    <location>
        <begin position="2"/>
        <end position="30"/>
    </location>
</feature>
<sequence length="147" mass="17132">MLNSQENRLKAAIEQIKQQHEERLKNHAHNFEYEVTKIRVFAIKSHEFFVEQVKKVEDSINLKVAELKPEMTKKVENLESNYSLLHGKVDVIADSITKLVEYHTSFSTKFDAKLDQDSKVFRKLEEFLGSLKESMSKINLSKKSFVS</sequence>
<gene>
    <name evidence="2" type="ORF">LSALG_LOCUS22603</name>
</gene>
<dbReference type="AlphaFoldDB" id="A0AA36E685"/>
<accession>A0AA36E685</accession>
<name>A0AA36E685_LACSI</name>
<dbReference type="Proteomes" id="UP001177003">
    <property type="component" value="Chromosome 4"/>
</dbReference>